<proteinExistence type="predicted"/>
<protein>
    <submittedName>
        <fullName evidence="1">Adenosine monophosphate-protein transferase</fullName>
    </submittedName>
</protein>
<accession>A0A7C4H1T2</accession>
<dbReference type="GO" id="GO:0016740">
    <property type="term" value="F:transferase activity"/>
    <property type="evidence" value="ECO:0007669"/>
    <property type="project" value="UniProtKB-KW"/>
</dbReference>
<reference evidence="1" key="1">
    <citation type="journal article" date="2020" name="mSystems">
        <title>Genome- and Community-Level Interaction Insights into Carbon Utilization and Element Cycling Functions of Hydrothermarchaeota in Hydrothermal Sediment.</title>
        <authorList>
            <person name="Zhou Z."/>
            <person name="Liu Y."/>
            <person name="Xu W."/>
            <person name="Pan J."/>
            <person name="Luo Z.H."/>
            <person name="Li M."/>
        </authorList>
    </citation>
    <scope>NUCLEOTIDE SEQUENCE [LARGE SCALE GENOMIC DNA]</scope>
    <source>
        <strain evidence="1">SpSt-658</strain>
    </source>
</reference>
<sequence>MTQIKLEVIDIPIPSGCNVIIGQSHFIKTVEDIYETLVTSVPNIRFGLAFNEASGKRLVRYEGNDEELVKLAIDVAKKIGAGHVFILYIKNAWPINVLNALKNIQEVVRIYVATANPLQVIIAETNQGRGIIGVVDGYPPLGIENEEDKKERHQFLRKIGYKK</sequence>
<dbReference type="InterPro" id="IPR007153">
    <property type="entry name" value="Adenosine_kinase"/>
</dbReference>
<keyword evidence="1" id="KW-0808">Transferase</keyword>
<dbReference type="Gene3D" id="3.40.1520.10">
    <property type="entry name" value="Ta1353-like"/>
    <property type="match status" value="1"/>
</dbReference>
<comment type="caution">
    <text evidence="1">The sequence shown here is derived from an EMBL/GenBank/DDBJ whole genome shotgun (WGS) entry which is preliminary data.</text>
</comment>
<dbReference type="PANTHER" id="PTHR36155">
    <property type="entry name" value="BLL5354 PROTEIN"/>
    <property type="match status" value="1"/>
</dbReference>
<dbReference type="AlphaFoldDB" id="A0A7C4H1T2"/>
<dbReference type="Pfam" id="PF04008">
    <property type="entry name" value="Adenosine_kin"/>
    <property type="match status" value="1"/>
</dbReference>
<dbReference type="SUPFAM" id="SSF103165">
    <property type="entry name" value="Ta1353-like"/>
    <property type="match status" value="1"/>
</dbReference>
<dbReference type="PANTHER" id="PTHR36155:SF1">
    <property type="entry name" value="BLL5354 PROTEIN"/>
    <property type="match status" value="1"/>
</dbReference>
<organism evidence="1">
    <name type="scientific">Ignisphaera aggregans</name>
    <dbReference type="NCBI Taxonomy" id="334771"/>
    <lineage>
        <taxon>Archaea</taxon>
        <taxon>Thermoproteota</taxon>
        <taxon>Thermoprotei</taxon>
        <taxon>Desulfurococcales</taxon>
        <taxon>Desulfurococcaceae</taxon>
        <taxon>Ignisphaera</taxon>
    </lineage>
</organism>
<gene>
    <name evidence="1" type="ORF">ENU31_01170</name>
</gene>
<dbReference type="EMBL" id="DTCA01000044">
    <property type="protein sequence ID" value="HGM07009.1"/>
    <property type="molecule type" value="Genomic_DNA"/>
</dbReference>
<evidence type="ECO:0000313" key="1">
    <source>
        <dbReference type="EMBL" id="HGM07009.1"/>
    </source>
</evidence>
<name>A0A7C4H1T2_9CREN</name>
<dbReference type="InterPro" id="IPR036902">
    <property type="entry name" value="Ta1353-like_sf"/>
</dbReference>